<dbReference type="PATRIC" id="fig|1050174.4.peg.511"/>
<evidence type="ECO:0000313" key="4">
    <source>
        <dbReference type="Proteomes" id="UP000035368"/>
    </source>
</evidence>
<keyword evidence="1" id="KW-0472">Membrane</keyword>
<feature type="transmembrane region" description="Helical" evidence="1">
    <location>
        <begin position="126"/>
        <end position="145"/>
    </location>
</feature>
<feature type="transmembrane region" description="Helical" evidence="1">
    <location>
        <begin position="52"/>
        <end position="76"/>
    </location>
</feature>
<dbReference type="STRING" id="1050174.CEPID_02510"/>
<reference evidence="3 4" key="1">
    <citation type="submission" date="2015-05" db="EMBL/GenBank/DDBJ databases">
        <title>Complete genome sequence of Corynebacterium epidermidicanis DSM 45586, isolated from the skin of a dog suffering from pruritus.</title>
        <authorList>
            <person name="Ruckert C."/>
            <person name="Albersmeier A."/>
            <person name="Winkler A."/>
            <person name="Tauch A."/>
        </authorList>
    </citation>
    <scope>NUCLEOTIDE SEQUENCE [LARGE SCALE GENOMIC DNA]</scope>
    <source>
        <strain evidence="3 4">DSM 45586</strain>
    </source>
</reference>
<dbReference type="RefSeq" id="WP_047239610.1">
    <property type="nucleotide sequence ID" value="NZ_CP011541.1"/>
</dbReference>
<organism evidence="3 4">
    <name type="scientific">Corynebacterium epidermidicanis</name>
    <dbReference type="NCBI Taxonomy" id="1050174"/>
    <lineage>
        <taxon>Bacteria</taxon>
        <taxon>Bacillati</taxon>
        <taxon>Actinomycetota</taxon>
        <taxon>Actinomycetes</taxon>
        <taxon>Mycobacteriales</taxon>
        <taxon>Corynebacteriaceae</taxon>
        <taxon>Corynebacterium</taxon>
    </lineage>
</organism>
<evidence type="ECO:0000259" key="2">
    <source>
        <dbReference type="Pfam" id="PF04024"/>
    </source>
</evidence>
<dbReference type="OrthoDB" id="3208990at2"/>
<dbReference type="InterPro" id="IPR007168">
    <property type="entry name" value="Phageshock_PspC_N"/>
</dbReference>
<dbReference type="EMBL" id="CP011541">
    <property type="protein sequence ID" value="AKK02383.1"/>
    <property type="molecule type" value="Genomic_DNA"/>
</dbReference>
<keyword evidence="1" id="KW-0812">Transmembrane</keyword>
<keyword evidence="4" id="KW-1185">Reference proteome</keyword>
<dbReference type="Proteomes" id="UP000035368">
    <property type="component" value="Chromosome"/>
</dbReference>
<evidence type="ECO:0000313" key="3">
    <source>
        <dbReference type="EMBL" id="AKK02383.1"/>
    </source>
</evidence>
<name>A0A0G3GS55_9CORY</name>
<evidence type="ECO:0000256" key="1">
    <source>
        <dbReference type="SAM" id="Phobius"/>
    </source>
</evidence>
<feature type="domain" description="Phage shock protein PspC N-terminal" evidence="2">
    <location>
        <begin position="32"/>
        <end position="79"/>
    </location>
</feature>
<dbReference type="AlphaFoldDB" id="A0A0G3GS55"/>
<keyword evidence="1" id="KW-1133">Transmembrane helix</keyword>
<gene>
    <name evidence="3" type="ORF">CEPID_02510</name>
</gene>
<feature type="transmembrane region" description="Helical" evidence="1">
    <location>
        <begin position="104"/>
        <end position="120"/>
    </location>
</feature>
<sequence length="356" mass="38630">MSTNTTSTDFQETFRQMWATRPPRIPKDQGGDGHVAGVCEGLGVRYQLDPTIFRVLFVIFGIFGGGIATYFLAWLIMPRYSLPISPLEAVSKPEGKQFKKERELGWWLIVGTVIFWSTTFSDTANFIGSSSLVTTLAACVVWYFLHQRTPVPPAGLLSDIPGDPGPDFSSLKPVDGFPHPYVRQTPPDWDPLGVAPFAWHLPDPGPAPEPEKPKSSVWKWIIGIGGATAAVIMVASATGTAVFIAKDDQPLTTPGIQNEIVTTEMELKDSYDFGVGNVELDFSELAPLSTERKVKVDTGVGNVDIYLPTTSPVKLECDTGVGNTNCVDGTYHPDADGKLLTLVVDHGIGNVTIHNQ</sequence>
<proteinExistence type="predicted"/>
<protein>
    <submittedName>
        <fullName evidence="3">Phage shock protein C (PspC) family protein</fullName>
    </submittedName>
</protein>
<feature type="transmembrane region" description="Helical" evidence="1">
    <location>
        <begin position="220"/>
        <end position="244"/>
    </location>
</feature>
<dbReference type="KEGG" id="cei:CEPID_02510"/>
<accession>A0A0G3GS55</accession>
<dbReference type="Pfam" id="PF04024">
    <property type="entry name" value="PspC"/>
    <property type="match status" value="1"/>
</dbReference>